<evidence type="ECO:0000313" key="2">
    <source>
        <dbReference type="EMBL" id="GAA5501246.1"/>
    </source>
</evidence>
<proteinExistence type="predicted"/>
<feature type="signal peptide" evidence="1">
    <location>
        <begin position="1"/>
        <end position="17"/>
    </location>
</feature>
<sequence length="292" mass="31709">MKKTFLAFLLLGSAAQAADPVFLNVATGSPTGTYSAMFKNIGKVCTQSAYLKERGTSGSLENIDLLLSNQVSLAFVQSDVLKAKQQIDQDPRVENIKALLPLHNEEVHLFSKLPVVKKNIFGKETTTGVTSFNDLKGKRVAAWGGSLITAKVLSAKMNVPYTIVSVKDRDAAFAALNAGQADAVLAVVGQPAAWVQSLNGVNLLPINFTPALQGIYSPAKLLYPNLSAGSVPTVAVQSVLATRDFKTPDKKTMLLNYQKCALSKLVNLQEDEGMHPKWQEVTFKTWPWPQYK</sequence>
<organism evidence="2 3">
    <name type="scientific">Deinococcus xinjiangensis</name>
    <dbReference type="NCBI Taxonomy" id="457454"/>
    <lineage>
        <taxon>Bacteria</taxon>
        <taxon>Thermotogati</taxon>
        <taxon>Deinococcota</taxon>
        <taxon>Deinococci</taxon>
        <taxon>Deinococcales</taxon>
        <taxon>Deinococcaceae</taxon>
        <taxon>Deinococcus</taxon>
    </lineage>
</organism>
<dbReference type="SUPFAM" id="SSF53850">
    <property type="entry name" value="Periplasmic binding protein-like II"/>
    <property type="match status" value="1"/>
</dbReference>
<dbReference type="PANTHER" id="PTHR42941">
    <property type="entry name" value="SLL1037 PROTEIN"/>
    <property type="match status" value="1"/>
</dbReference>
<evidence type="ECO:0000256" key="1">
    <source>
        <dbReference type="SAM" id="SignalP"/>
    </source>
</evidence>
<keyword evidence="3" id="KW-1185">Reference proteome</keyword>
<dbReference type="Proteomes" id="UP001458946">
    <property type="component" value="Unassembled WGS sequence"/>
</dbReference>
<comment type="caution">
    <text evidence="2">The sequence shown here is derived from an EMBL/GenBank/DDBJ whole genome shotgun (WGS) entry which is preliminary data.</text>
</comment>
<reference evidence="2 3" key="1">
    <citation type="submission" date="2024-02" db="EMBL/GenBank/DDBJ databases">
        <title>Deinococcus xinjiangensis NBRC 107630.</title>
        <authorList>
            <person name="Ichikawa N."/>
            <person name="Katano-Makiyama Y."/>
            <person name="Hidaka K."/>
        </authorList>
    </citation>
    <scope>NUCLEOTIDE SEQUENCE [LARGE SCALE GENOMIC DNA]</scope>
    <source>
        <strain evidence="2 3">NBRC 107630</strain>
    </source>
</reference>
<keyword evidence="1" id="KW-0732">Signal</keyword>
<dbReference type="EMBL" id="BAABRN010000007">
    <property type="protein sequence ID" value="GAA5501246.1"/>
    <property type="molecule type" value="Genomic_DNA"/>
</dbReference>
<dbReference type="Gene3D" id="3.40.190.10">
    <property type="entry name" value="Periplasmic binding protein-like II"/>
    <property type="match status" value="2"/>
</dbReference>
<dbReference type="RefSeq" id="WP_353541216.1">
    <property type="nucleotide sequence ID" value="NZ_BAABRN010000007.1"/>
</dbReference>
<name>A0ABP9V9H1_9DEIO</name>
<dbReference type="InterPro" id="IPR011852">
    <property type="entry name" value="TRAP_TAXI"/>
</dbReference>
<accession>A0ABP9V9H1</accession>
<protein>
    <recommendedName>
        <fullName evidence="4">TRAP transporter solute receptor, TAXI family</fullName>
    </recommendedName>
</protein>
<feature type="chain" id="PRO_5047437419" description="TRAP transporter solute receptor, TAXI family" evidence="1">
    <location>
        <begin position="18"/>
        <end position="292"/>
    </location>
</feature>
<evidence type="ECO:0000313" key="3">
    <source>
        <dbReference type="Proteomes" id="UP001458946"/>
    </source>
</evidence>
<gene>
    <name evidence="2" type="ORF">Dxin01_00978</name>
</gene>
<dbReference type="PANTHER" id="PTHR42941:SF1">
    <property type="entry name" value="SLL1037 PROTEIN"/>
    <property type="match status" value="1"/>
</dbReference>
<evidence type="ECO:0008006" key="4">
    <source>
        <dbReference type="Google" id="ProtNLM"/>
    </source>
</evidence>
<dbReference type="Pfam" id="PF16868">
    <property type="entry name" value="NMT1_3"/>
    <property type="match status" value="1"/>
</dbReference>